<reference evidence="1 2" key="1">
    <citation type="journal article" date="2012" name="BMC Genomics">
        <title>Comparative genomic analysis and phylogenetic position of Theileria equi.</title>
        <authorList>
            <person name="Kappmeyer L.S."/>
            <person name="Thiagarajan M."/>
            <person name="Herndon D.R."/>
            <person name="Ramsay J.D."/>
            <person name="Caler E."/>
            <person name="Djikeng A."/>
            <person name="Gillespie J.J."/>
            <person name="Lau A.O."/>
            <person name="Roalson E.H."/>
            <person name="Silva J.C."/>
            <person name="Silva M.G."/>
            <person name="Suarez C.E."/>
            <person name="Ueti M.W."/>
            <person name="Nene V.M."/>
            <person name="Mealey R.H."/>
            <person name="Knowles D.P."/>
            <person name="Brayton K.A."/>
        </authorList>
    </citation>
    <scope>NUCLEOTIDE SEQUENCE [LARGE SCALE GENOMIC DNA]</scope>
    <source>
        <strain evidence="1 2">WA</strain>
    </source>
</reference>
<sequence>MSPNGFVKWILAFYIAGGLISVDSIGIGGDVASPSFVVENIRFQRGLGFTEISQVDNDLLLKTNTVQLRINPEIFECMSKLQFNGTLKTTSLAKSGVKQWSMWSVDRFDKGEEMRWMPTNTSTCGKSQDSFLGGHCKLGFGRVKRIYNDIPSHTEIKVTGRVHFFDMWNGEYIILKADDTVLWTESHNWCPSVTDTACKKYGIDVCGQEYPDRLSVYFNVSMKHENSVLSLEFKSTLDKNTNPCDVSWGIDDIALYIR</sequence>
<dbReference type="OrthoDB" id="282383at2759"/>
<protein>
    <submittedName>
        <fullName evidence="1">Uncharacterized protein</fullName>
    </submittedName>
</protein>
<keyword evidence="2" id="KW-1185">Reference proteome</keyword>
<dbReference type="PANTHER" id="PTHR39767">
    <property type="entry name" value="CALCIUM/CALMODULIN-BINDING MEMBRANE PROTEIN PCM4-RELATED"/>
    <property type="match status" value="1"/>
</dbReference>
<dbReference type="PANTHER" id="PTHR39767:SF2">
    <property type="entry name" value="CHROMOSOME UNDETERMINED SCAFFOLD_1, WHOLE GENOME SHOTGUN SEQUENCE"/>
    <property type="match status" value="1"/>
</dbReference>
<dbReference type="AlphaFoldDB" id="L1LEN1"/>
<dbReference type="Proteomes" id="UP000031512">
    <property type="component" value="Unassembled WGS sequence"/>
</dbReference>
<dbReference type="KEGG" id="beq:BEWA_038180"/>
<name>L1LEN1_THEEQ</name>
<proteinExistence type="predicted"/>
<organism evidence="1 2">
    <name type="scientific">Theileria equi strain WA</name>
    <dbReference type="NCBI Taxonomy" id="1537102"/>
    <lineage>
        <taxon>Eukaryota</taxon>
        <taxon>Sar</taxon>
        <taxon>Alveolata</taxon>
        <taxon>Apicomplexa</taxon>
        <taxon>Aconoidasida</taxon>
        <taxon>Piroplasmida</taxon>
        <taxon>Theileriidae</taxon>
        <taxon>Theileria</taxon>
    </lineage>
</organism>
<dbReference type="eggNOG" id="ENOG502S9Q4">
    <property type="taxonomic scope" value="Eukaryota"/>
</dbReference>
<evidence type="ECO:0000313" key="2">
    <source>
        <dbReference type="Proteomes" id="UP000031512"/>
    </source>
</evidence>
<dbReference type="RefSeq" id="XP_004833233.1">
    <property type="nucleotide sequence ID" value="XM_004833176.1"/>
</dbReference>
<evidence type="ECO:0000313" key="1">
    <source>
        <dbReference type="EMBL" id="EKX73781.1"/>
    </source>
</evidence>
<gene>
    <name evidence="1" type="ORF">BEWA_038180</name>
</gene>
<accession>L1LEN1</accession>
<dbReference type="GeneID" id="15803145"/>
<dbReference type="VEuPathDB" id="PiroplasmaDB:BEWA_038180"/>
<dbReference type="EMBL" id="ACOU01000002">
    <property type="protein sequence ID" value="EKX73781.1"/>
    <property type="molecule type" value="Genomic_DNA"/>
</dbReference>
<comment type="caution">
    <text evidence="1">The sequence shown here is derived from an EMBL/GenBank/DDBJ whole genome shotgun (WGS) entry which is preliminary data.</text>
</comment>